<dbReference type="PANTHER" id="PTHR35391:SF7">
    <property type="entry name" value="C2H2-TYPE DOMAIN-CONTAINING PROTEIN"/>
    <property type="match status" value="1"/>
</dbReference>
<organism evidence="2 3">
    <name type="scientific">Fusarium oligoseptatum</name>
    <dbReference type="NCBI Taxonomy" id="2604345"/>
    <lineage>
        <taxon>Eukaryota</taxon>
        <taxon>Fungi</taxon>
        <taxon>Dikarya</taxon>
        <taxon>Ascomycota</taxon>
        <taxon>Pezizomycotina</taxon>
        <taxon>Sordariomycetes</taxon>
        <taxon>Hypocreomycetidae</taxon>
        <taxon>Hypocreales</taxon>
        <taxon>Nectriaceae</taxon>
        <taxon>Fusarium</taxon>
        <taxon>Fusarium solani species complex</taxon>
    </lineage>
</organism>
<dbReference type="PANTHER" id="PTHR35391">
    <property type="entry name" value="C2H2-TYPE DOMAIN-CONTAINING PROTEIN-RELATED"/>
    <property type="match status" value="1"/>
</dbReference>
<dbReference type="STRING" id="1325735.A0A428SCZ4"/>
<comment type="caution">
    <text evidence="2">The sequence shown here is derived from an EMBL/GenBank/DDBJ whole genome shotgun (WGS) entry which is preliminary data.</text>
</comment>
<sequence>METTVVDSPPITTTVAASARSCGESFQNCLNKAAKIHHRELSLVEDQHARFAIWAANIRVFSAGRDSLDHRLREASDVQDAVIGLLQALDYKIQSCSKILEPIAEKTQGEVPEKPQEDILEKTQEEVLEKVPEDLSHAIEAISKELTLLHKFTNTIRRASKEKQNVEAEKVLQDQR</sequence>
<keyword evidence="3" id="KW-1185">Reference proteome</keyword>
<protein>
    <submittedName>
        <fullName evidence="2">Uncharacterized protein</fullName>
    </submittedName>
</protein>
<evidence type="ECO:0000313" key="3">
    <source>
        <dbReference type="Proteomes" id="UP000287144"/>
    </source>
</evidence>
<evidence type="ECO:0000256" key="1">
    <source>
        <dbReference type="SAM" id="Coils"/>
    </source>
</evidence>
<gene>
    <name evidence="2" type="ORF">CEP52_015473</name>
</gene>
<evidence type="ECO:0000313" key="2">
    <source>
        <dbReference type="EMBL" id="RSL87648.1"/>
    </source>
</evidence>
<accession>A0A428SCZ4</accession>
<feature type="coiled-coil region" evidence="1">
    <location>
        <begin position="149"/>
        <end position="176"/>
    </location>
</feature>
<proteinExistence type="predicted"/>
<reference evidence="2 3" key="1">
    <citation type="submission" date="2017-06" db="EMBL/GenBank/DDBJ databases">
        <title>Comparative genomic analysis of Ambrosia Fusariam Clade fungi.</title>
        <authorList>
            <person name="Stajich J.E."/>
            <person name="Carrillo J."/>
            <person name="Kijimoto T."/>
            <person name="Eskalen A."/>
            <person name="O'Donnell K."/>
            <person name="Kasson M."/>
        </authorList>
    </citation>
    <scope>NUCLEOTIDE SEQUENCE [LARGE SCALE GENOMIC DNA]</scope>
    <source>
        <strain evidence="2 3">NRRL62579</strain>
    </source>
</reference>
<dbReference type="Proteomes" id="UP000287144">
    <property type="component" value="Unassembled WGS sequence"/>
</dbReference>
<name>A0A428SCZ4_9HYPO</name>
<dbReference type="EMBL" id="NKCK01000275">
    <property type="protein sequence ID" value="RSL87648.1"/>
    <property type="molecule type" value="Genomic_DNA"/>
</dbReference>
<keyword evidence="1" id="KW-0175">Coiled coil</keyword>
<dbReference type="AlphaFoldDB" id="A0A428SCZ4"/>